<evidence type="ECO:0000313" key="1">
    <source>
        <dbReference type="EMBL" id="EAU40673.1"/>
    </source>
</evidence>
<organism evidence="1 2">
    <name type="scientific">Fulvimarina pelagi HTCC2506</name>
    <dbReference type="NCBI Taxonomy" id="314231"/>
    <lineage>
        <taxon>Bacteria</taxon>
        <taxon>Pseudomonadati</taxon>
        <taxon>Pseudomonadota</taxon>
        <taxon>Alphaproteobacteria</taxon>
        <taxon>Hyphomicrobiales</taxon>
        <taxon>Aurantimonadaceae</taxon>
        <taxon>Fulvimarina</taxon>
    </lineage>
</organism>
<name>Q0G0C0_9HYPH</name>
<proteinExistence type="predicted"/>
<evidence type="ECO:0000313" key="2">
    <source>
        <dbReference type="Proteomes" id="UP000004310"/>
    </source>
</evidence>
<reference evidence="1 2" key="1">
    <citation type="journal article" date="2010" name="J. Bacteriol.">
        <title>Genome sequence of Fulvimarina pelagi HTCC2506T, a Mn(II)-oxidizing alphaproteobacterium possessing an aerobic anoxygenic photosynthetic gene cluster and Xanthorhodopsin.</title>
        <authorList>
            <person name="Kang I."/>
            <person name="Oh H.M."/>
            <person name="Lim S.I."/>
            <person name="Ferriera S."/>
            <person name="Giovannoni S.J."/>
            <person name="Cho J.C."/>
        </authorList>
    </citation>
    <scope>NUCLEOTIDE SEQUENCE [LARGE SCALE GENOMIC DNA]</scope>
    <source>
        <strain evidence="1 2">HTCC2506</strain>
    </source>
</reference>
<accession>Q0G0C0</accession>
<keyword evidence="2" id="KW-1185">Reference proteome</keyword>
<dbReference type="EMBL" id="AATP01000006">
    <property type="protein sequence ID" value="EAU40673.1"/>
    <property type="molecule type" value="Genomic_DNA"/>
</dbReference>
<dbReference type="AlphaFoldDB" id="Q0G0C0"/>
<comment type="caution">
    <text evidence="1">The sequence shown here is derived from an EMBL/GenBank/DDBJ whole genome shotgun (WGS) entry which is preliminary data.</text>
</comment>
<gene>
    <name evidence="1" type="ORF">FP2506_03064</name>
</gene>
<protein>
    <submittedName>
        <fullName evidence="1">Uncharacterized protein</fullName>
    </submittedName>
</protein>
<sequence>MSDILKGHRFGAAFAAIHALNLAKNFQVSKDVMPPRTSLAQ</sequence>
<dbReference type="Proteomes" id="UP000004310">
    <property type="component" value="Unassembled WGS sequence"/>
</dbReference>
<dbReference type="HOGENOM" id="CLU_3270461_0_0_5"/>